<evidence type="ECO:0000256" key="1">
    <source>
        <dbReference type="SAM" id="Phobius"/>
    </source>
</evidence>
<feature type="transmembrane region" description="Helical" evidence="1">
    <location>
        <begin position="77"/>
        <end position="101"/>
    </location>
</feature>
<dbReference type="Proteomes" id="UP000215595">
    <property type="component" value="Unassembled WGS sequence"/>
</dbReference>
<dbReference type="AlphaFoldDB" id="A0A258FR30"/>
<organism evidence="2 3">
    <name type="scientific">Brevundimonas subvibrioides</name>
    <dbReference type="NCBI Taxonomy" id="74313"/>
    <lineage>
        <taxon>Bacteria</taxon>
        <taxon>Pseudomonadati</taxon>
        <taxon>Pseudomonadota</taxon>
        <taxon>Alphaproteobacteria</taxon>
        <taxon>Caulobacterales</taxon>
        <taxon>Caulobacteraceae</taxon>
        <taxon>Brevundimonas</taxon>
    </lineage>
</organism>
<feature type="transmembrane region" description="Helical" evidence="1">
    <location>
        <begin position="139"/>
        <end position="166"/>
    </location>
</feature>
<evidence type="ECO:0000313" key="3">
    <source>
        <dbReference type="Proteomes" id="UP000215595"/>
    </source>
</evidence>
<name>A0A258FR30_9CAUL</name>
<dbReference type="Pfam" id="PF22564">
    <property type="entry name" value="HAAS"/>
    <property type="match status" value="1"/>
</dbReference>
<keyword evidence="1" id="KW-0812">Transmembrane</keyword>
<evidence type="ECO:0000313" key="2">
    <source>
        <dbReference type="EMBL" id="OYX34786.1"/>
    </source>
</evidence>
<comment type="caution">
    <text evidence="2">The sequence shown here is derived from an EMBL/GenBank/DDBJ whole genome shotgun (WGS) entry which is preliminary data.</text>
</comment>
<evidence type="ECO:0008006" key="4">
    <source>
        <dbReference type="Google" id="ProtNLM"/>
    </source>
</evidence>
<feature type="transmembrane region" description="Helical" evidence="1">
    <location>
        <begin position="107"/>
        <end position="127"/>
    </location>
</feature>
<accession>A0A258FR30</accession>
<protein>
    <recommendedName>
        <fullName evidence="4">DUF1700 domain-containing protein</fullName>
    </recommendedName>
</protein>
<sequence length="196" mass="20266">MTRQEFLRRLKAGLVGLPTTTAAEIVSDYETHFDDGVAAGRSEAEVAAALGDPDRLARELRAEAGAQRWHQEKNPSAAAAAVFAVLGLGAIDILILLPILMGVIGTIFGFFIAAIALFFSGGAVMVAGPFAAPPGGPLAAILFGLGLMAAATTIAALLAIVSVWLVNGLVWFARLHYRLLKPALEPSNTTTSGASA</sequence>
<reference evidence="2 3" key="1">
    <citation type="submission" date="2017-03" db="EMBL/GenBank/DDBJ databases">
        <title>Lifting the veil on microbial sulfur biogeochemistry in mining wastewaters.</title>
        <authorList>
            <person name="Kantor R.S."/>
            <person name="Colenbrander Nelson T."/>
            <person name="Marshall S."/>
            <person name="Bennett D."/>
            <person name="Apte S."/>
            <person name="Camacho D."/>
            <person name="Thomas B.C."/>
            <person name="Warren L.A."/>
            <person name="Banfield J.F."/>
        </authorList>
    </citation>
    <scope>NUCLEOTIDE SEQUENCE [LARGE SCALE GENOMIC DNA]</scope>
    <source>
        <strain evidence="2">32-69-9</strain>
    </source>
</reference>
<dbReference type="EMBL" id="NCEB01000007">
    <property type="protein sequence ID" value="OYX34786.1"/>
    <property type="molecule type" value="Genomic_DNA"/>
</dbReference>
<keyword evidence="1" id="KW-1133">Transmembrane helix</keyword>
<proteinExistence type="predicted"/>
<gene>
    <name evidence="2" type="ORF">B7Z01_04400</name>
</gene>
<keyword evidence="1" id="KW-0472">Membrane</keyword>